<comment type="caution">
    <text evidence="9">The sequence shown here is derived from an EMBL/GenBank/DDBJ whole genome shotgun (WGS) entry which is preliminary data.</text>
</comment>
<evidence type="ECO:0000256" key="6">
    <source>
        <dbReference type="ARBA" id="ARBA00022989"/>
    </source>
</evidence>
<evidence type="ECO:0000256" key="1">
    <source>
        <dbReference type="ARBA" id="ARBA00004651"/>
    </source>
</evidence>
<evidence type="ECO:0000256" key="2">
    <source>
        <dbReference type="ARBA" id="ARBA00009142"/>
    </source>
</evidence>
<evidence type="ECO:0000256" key="3">
    <source>
        <dbReference type="ARBA" id="ARBA00022448"/>
    </source>
</evidence>
<feature type="transmembrane region" description="Helical" evidence="8">
    <location>
        <begin position="39"/>
        <end position="58"/>
    </location>
</feature>
<feature type="transmembrane region" description="Helical" evidence="8">
    <location>
        <begin position="185"/>
        <end position="202"/>
    </location>
</feature>
<dbReference type="AlphaFoldDB" id="A0A2A4MG70"/>
<gene>
    <name evidence="9" type="ORF">COC19_07335</name>
</gene>
<sequence length="235" mass="25007">MDILFAIVIIFVGSYVQSSIGFGLAIIAAPLLFFIDPAYVPAPITVCAFVLSIINSYGHRRAISLKGLKFSLIGRVPGTIAGGLLLLWIDQKLLALWIGGSVIFAVLLSFKLVALKPTPSTLFTAGFLSGFMGTSSSIGGPPMALVLQHQRVDYIRANLSAFFVVSCLMSIIMLSSVGLFGLRQILLALPLLPATLAGYWVATRTLHLVSDANLRIFSLTLCGIAGVAAITSFFI</sequence>
<dbReference type="InterPro" id="IPR052017">
    <property type="entry name" value="TSUP"/>
</dbReference>
<evidence type="ECO:0000256" key="7">
    <source>
        <dbReference type="ARBA" id="ARBA00023136"/>
    </source>
</evidence>
<keyword evidence="4 8" id="KW-1003">Cell membrane</keyword>
<feature type="transmembrane region" description="Helical" evidence="8">
    <location>
        <begin position="214"/>
        <end position="234"/>
    </location>
</feature>
<feature type="transmembrane region" description="Helical" evidence="8">
    <location>
        <begin position="95"/>
        <end position="114"/>
    </location>
</feature>
<protein>
    <recommendedName>
        <fullName evidence="8">Probable membrane transporter protein</fullName>
    </recommendedName>
</protein>
<keyword evidence="6 8" id="KW-1133">Transmembrane helix</keyword>
<dbReference type="GO" id="GO:0005886">
    <property type="term" value="C:plasma membrane"/>
    <property type="evidence" value="ECO:0007669"/>
    <property type="project" value="UniProtKB-SubCell"/>
</dbReference>
<dbReference type="Proteomes" id="UP000218172">
    <property type="component" value="Unassembled WGS sequence"/>
</dbReference>
<keyword evidence="7 8" id="KW-0472">Membrane</keyword>
<comment type="subcellular location">
    <subcellularLocation>
        <location evidence="1 8">Cell membrane</location>
        <topology evidence="1 8">Multi-pass membrane protein</topology>
    </subcellularLocation>
</comment>
<dbReference type="InterPro" id="IPR002781">
    <property type="entry name" value="TM_pro_TauE-like"/>
</dbReference>
<evidence type="ECO:0000256" key="8">
    <source>
        <dbReference type="RuleBase" id="RU363041"/>
    </source>
</evidence>
<dbReference type="EMBL" id="NVQR01000127">
    <property type="protein sequence ID" value="PCH59239.1"/>
    <property type="molecule type" value="Genomic_DNA"/>
</dbReference>
<accession>A0A2A4MG70</accession>
<proteinExistence type="inferred from homology"/>
<feature type="transmembrane region" description="Helical" evidence="8">
    <location>
        <begin position="70"/>
        <end position="89"/>
    </location>
</feature>
<feature type="transmembrane region" description="Helical" evidence="8">
    <location>
        <begin position="159"/>
        <end position="180"/>
    </location>
</feature>
<evidence type="ECO:0000256" key="5">
    <source>
        <dbReference type="ARBA" id="ARBA00022692"/>
    </source>
</evidence>
<keyword evidence="5 8" id="KW-0812">Transmembrane</keyword>
<feature type="transmembrane region" description="Helical" evidence="8">
    <location>
        <begin position="121"/>
        <end position="139"/>
    </location>
</feature>
<evidence type="ECO:0000313" key="10">
    <source>
        <dbReference type="Proteomes" id="UP000218172"/>
    </source>
</evidence>
<dbReference type="PANTHER" id="PTHR30269:SF37">
    <property type="entry name" value="MEMBRANE TRANSPORTER PROTEIN"/>
    <property type="match status" value="1"/>
</dbReference>
<feature type="transmembrane region" description="Helical" evidence="8">
    <location>
        <begin position="7"/>
        <end position="33"/>
    </location>
</feature>
<organism evidence="9 10">
    <name type="scientific">SAR86 cluster bacterium</name>
    <dbReference type="NCBI Taxonomy" id="2030880"/>
    <lineage>
        <taxon>Bacteria</taxon>
        <taxon>Pseudomonadati</taxon>
        <taxon>Pseudomonadota</taxon>
        <taxon>Gammaproteobacteria</taxon>
        <taxon>SAR86 cluster</taxon>
    </lineage>
</organism>
<comment type="similarity">
    <text evidence="2 8">Belongs to the 4-toluene sulfonate uptake permease (TSUP) (TC 2.A.102) family.</text>
</comment>
<dbReference type="Pfam" id="PF01925">
    <property type="entry name" value="TauE"/>
    <property type="match status" value="1"/>
</dbReference>
<reference evidence="10" key="1">
    <citation type="submission" date="2017-08" db="EMBL/GenBank/DDBJ databases">
        <title>A dynamic microbial community with high functional redundancy inhabits the cold, oxic subseafloor aquifer.</title>
        <authorList>
            <person name="Tully B.J."/>
            <person name="Wheat C.G."/>
            <person name="Glazer B.T."/>
            <person name="Huber J.A."/>
        </authorList>
    </citation>
    <scope>NUCLEOTIDE SEQUENCE [LARGE SCALE GENOMIC DNA]</scope>
</reference>
<keyword evidence="3" id="KW-0813">Transport</keyword>
<dbReference type="PANTHER" id="PTHR30269">
    <property type="entry name" value="TRANSMEMBRANE PROTEIN YFCA"/>
    <property type="match status" value="1"/>
</dbReference>
<evidence type="ECO:0000313" key="9">
    <source>
        <dbReference type="EMBL" id="PCH59239.1"/>
    </source>
</evidence>
<evidence type="ECO:0000256" key="4">
    <source>
        <dbReference type="ARBA" id="ARBA00022475"/>
    </source>
</evidence>
<name>A0A2A4MG70_9GAMM</name>